<feature type="compositionally biased region" description="Acidic residues" evidence="1">
    <location>
        <begin position="76"/>
        <end position="87"/>
    </location>
</feature>
<organism evidence="2">
    <name type="scientific">Triticum urartu</name>
    <name type="common">Red wild einkorn</name>
    <name type="synonym">Crithodium urartu</name>
    <dbReference type="NCBI Taxonomy" id="4572"/>
    <lineage>
        <taxon>Eukaryota</taxon>
        <taxon>Viridiplantae</taxon>
        <taxon>Streptophyta</taxon>
        <taxon>Embryophyta</taxon>
        <taxon>Tracheophyta</taxon>
        <taxon>Spermatophyta</taxon>
        <taxon>Magnoliopsida</taxon>
        <taxon>Liliopsida</taxon>
        <taxon>Poales</taxon>
        <taxon>Poaceae</taxon>
        <taxon>BOP clade</taxon>
        <taxon>Pooideae</taxon>
        <taxon>Triticodae</taxon>
        <taxon>Triticeae</taxon>
        <taxon>Triticinae</taxon>
        <taxon>Triticum</taxon>
    </lineage>
</organism>
<protein>
    <submittedName>
        <fullName evidence="2">Uncharacterized protein</fullName>
    </submittedName>
</protein>
<evidence type="ECO:0000313" key="2">
    <source>
        <dbReference type="EMBL" id="EMS48210.1"/>
    </source>
</evidence>
<feature type="compositionally biased region" description="Low complexity" evidence="1">
    <location>
        <begin position="1"/>
        <end position="35"/>
    </location>
</feature>
<name>M7Z744_TRIUA</name>
<proteinExistence type="predicted"/>
<feature type="compositionally biased region" description="Polar residues" evidence="1">
    <location>
        <begin position="57"/>
        <end position="74"/>
    </location>
</feature>
<sequence length="87" mass="9604">MDPQQQQVQLQQVQQQREPRDGAPATAGAAAAGAGRQSDPRRNNGKALTSRRLYNKVGSQIKPQRNKKSTQYESWNDADAEEPSSII</sequence>
<dbReference type="AlphaFoldDB" id="M7Z744"/>
<evidence type="ECO:0000256" key="1">
    <source>
        <dbReference type="SAM" id="MobiDB-lite"/>
    </source>
</evidence>
<feature type="region of interest" description="Disordered" evidence="1">
    <location>
        <begin position="1"/>
        <end position="87"/>
    </location>
</feature>
<accession>M7Z744</accession>
<reference evidence="2" key="1">
    <citation type="journal article" date="2013" name="Nature">
        <title>Draft genome of the wheat A-genome progenitor Triticum urartu.</title>
        <authorList>
            <person name="Ling H.Q."/>
            <person name="Zhao S."/>
            <person name="Liu D."/>
            <person name="Wang J."/>
            <person name="Sun H."/>
            <person name="Zhang C."/>
            <person name="Fan H."/>
            <person name="Li D."/>
            <person name="Dong L."/>
            <person name="Tao Y."/>
            <person name="Gao C."/>
            <person name="Wu H."/>
            <person name="Li Y."/>
            <person name="Cui Y."/>
            <person name="Guo X."/>
            <person name="Zheng S."/>
            <person name="Wang B."/>
            <person name="Yu K."/>
            <person name="Liang Q."/>
            <person name="Yang W."/>
            <person name="Lou X."/>
            <person name="Chen J."/>
            <person name="Feng M."/>
            <person name="Jian J."/>
            <person name="Zhang X."/>
            <person name="Luo G."/>
            <person name="Jiang Y."/>
            <person name="Liu J."/>
            <person name="Wang Z."/>
            <person name="Sha Y."/>
            <person name="Zhang B."/>
            <person name="Wu H."/>
            <person name="Tang D."/>
            <person name="Shen Q."/>
            <person name="Xue P."/>
            <person name="Zou S."/>
            <person name="Wang X."/>
            <person name="Liu X."/>
            <person name="Wang F."/>
            <person name="Yang Y."/>
            <person name="An X."/>
            <person name="Dong Z."/>
            <person name="Zhang K."/>
            <person name="Zhang X."/>
            <person name="Luo M.C."/>
            <person name="Dvorak J."/>
            <person name="Tong Y."/>
            <person name="Wang J."/>
            <person name="Yang H."/>
            <person name="Li Z."/>
            <person name="Wang D."/>
            <person name="Zhang A."/>
            <person name="Wang J."/>
        </authorList>
    </citation>
    <scope>NUCLEOTIDE SEQUENCE</scope>
</reference>
<dbReference type="EMBL" id="KD251530">
    <property type="protein sequence ID" value="EMS48210.1"/>
    <property type="molecule type" value="Genomic_DNA"/>
</dbReference>
<gene>
    <name evidence="2" type="ORF">TRIUR3_31541</name>
</gene>